<comment type="caution">
    <text evidence="10">The sequence shown here is derived from an EMBL/GenBank/DDBJ whole genome shotgun (WGS) entry which is preliminary data.</text>
</comment>
<gene>
    <name evidence="10" type="ORF">COW36_03670</name>
</gene>
<evidence type="ECO:0000256" key="2">
    <source>
        <dbReference type="ARBA" id="ARBA00008664"/>
    </source>
</evidence>
<dbReference type="SUPFAM" id="SSF56024">
    <property type="entry name" value="Phospholipase D/nuclease"/>
    <property type="match status" value="2"/>
</dbReference>
<evidence type="ECO:0000256" key="3">
    <source>
        <dbReference type="ARBA" id="ARBA00012027"/>
    </source>
</evidence>
<proteinExistence type="inferred from homology"/>
<organism evidence="10 11">
    <name type="scientific">bacterium (Candidatus Blackallbacteria) CG17_big_fil_post_rev_8_21_14_2_50_48_46</name>
    <dbReference type="NCBI Taxonomy" id="2014261"/>
    <lineage>
        <taxon>Bacteria</taxon>
        <taxon>Candidatus Blackallbacteria</taxon>
    </lineage>
</organism>
<feature type="chain" id="PRO_5014902231" description="phospholipase D" evidence="8">
    <location>
        <begin position="23"/>
        <end position="401"/>
    </location>
</feature>
<evidence type="ECO:0000313" key="10">
    <source>
        <dbReference type="EMBL" id="PIW18399.1"/>
    </source>
</evidence>
<dbReference type="PANTHER" id="PTHR43856:SF1">
    <property type="entry name" value="MITOCHONDRIAL CARDIOLIPIN HYDROLASE"/>
    <property type="match status" value="1"/>
</dbReference>
<keyword evidence="4" id="KW-0378">Hydrolase</keyword>
<dbReference type="GO" id="GO:0006793">
    <property type="term" value="P:phosphorus metabolic process"/>
    <property type="evidence" value="ECO:0007669"/>
    <property type="project" value="UniProtKB-ARBA"/>
</dbReference>
<sequence>MFQLRSVFALSLAAITVGCASALPGPALQAMAPTALYRQSANTDPATQAQAFSVHFVKAYRGPIVENEPVTRNDPNGPAAALLRLIQAARVSLDGAFYDISDETIVNALIQAKQRGVQVRIVTDTDNMTERDSGPQGPLRGVIQKLQKAGIPVLDDKRSGIMHHKFLVQDNQNVWMGSTNLTPTSLYLHNNNAMVLRIPQIAANYSYEFKRMFEQGNFGPKPERQLPFPVVQVGNSTIRTFFSPRGGGQEAVLETLQRARKDISFMTFSFTDQSIANIMVQKRQAGLRVEGVFDQCLGYGKYSQYHTLRANQIYSRMDGNQALLHHKVLISDDTVVTGSYNFSANADKSNNENMLIIQNSYVSSMYRQEYARIMQAAKTNNPPPGDCPGQDKPAPTNPPQP</sequence>
<dbReference type="PROSITE" id="PS51257">
    <property type="entry name" value="PROKAR_LIPOPROTEIN"/>
    <property type="match status" value="1"/>
</dbReference>
<dbReference type="InterPro" id="IPR051406">
    <property type="entry name" value="PLD_domain"/>
</dbReference>
<dbReference type="GO" id="GO:0016042">
    <property type="term" value="P:lipid catabolic process"/>
    <property type="evidence" value="ECO:0007669"/>
    <property type="project" value="UniProtKB-KW"/>
</dbReference>
<dbReference type="InterPro" id="IPR025202">
    <property type="entry name" value="PLD-like_dom"/>
</dbReference>
<name>A0A2M7G8G4_9BACT</name>
<feature type="region of interest" description="Disordered" evidence="7">
    <location>
        <begin position="377"/>
        <end position="401"/>
    </location>
</feature>
<comment type="similarity">
    <text evidence="2">Belongs to the phospholipase D family.</text>
</comment>
<feature type="signal peptide" evidence="8">
    <location>
        <begin position="1"/>
        <end position="22"/>
    </location>
</feature>
<dbReference type="GO" id="GO:0004630">
    <property type="term" value="F:phospholipase D activity"/>
    <property type="evidence" value="ECO:0007669"/>
    <property type="project" value="UniProtKB-EC"/>
</dbReference>
<comment type="catalytic activity">
    <reaction evidence="1">
        <text>a 1,2-diacyl-sn-glycero-3-phosphocholine + H2O = a 1,2-diacyl-sn-glycero-3-phosphate + choline + H(+)</text>
        <dbReference type="Rhea" id="RHEA:14445"/>
        <dbReference type="ChEBI" id="CHEBI:15354"/>
        <dbReference type="ChEBI" id="CHEBI:15377"/>
        <dbReference type="ChEBI" id="CHEBI:15378"/>
        <dbReference type="ChEBI" id="CHEBI:57643"/>
        <dbReference type="ChEBI" id="CHEBI:58608"/>
        <dbReference type="EC" id="3.1.4.4"/>
    </reaction>
</comment>
<dbReference type="EMBL" id="PFFQ01000012">
    <property type="protein sequence ID" value="PIW18399.1"/>
    <property type="molecule type" value="Genomic_DNA"/>
</dbReference>
<dbReference type="PANTHER" id="PTHR43856">
    <property type="entry name" value="CARDIOLIPIN HYDROLASE"/>
    <property type="match status" value="1"/>
</dbReference>
<keyword evidence="6" id="KW-0443">Lipid metabolism</keyword>
<dbReference type="Pfam" id="PF13091">
    <property type="entry name" value="PLDc_2"/>
    <property type="match status" value="2"/>
</dbReference>
<keyword evidence="8" id="KW-0732">Signal</keyword>
<evidence type="ECO:0000313" key="11">
    <source>
        <dbReference type="Proteomes" id="UP000231019"/>
    </source>
</evidence>
<reference evidence="10 11" key="1">
    <citation type="submission" date="2017-09" db="EMBL/GenBank/DDBJ databases">
        <title>Depth-based differentiation of microbial function through sediment-hosted aquifers and enrichment of novel symbionts in the deep terrestrial subsurface.</title>
        <authorList>
            <person name="Probst A.J."/>
            <person name="Ladd B."/>
            <person name="Jarett J.K."/>
            <person name="Geller-Mcgrath D.E."/>
            <person name="Sieber C.M."/>
            <person name="Emerson J.B."/>
            <person name="Anantharaman K."/>
            <person name="Thomas B.C."/>
            <person name="Malmstrom R."/>
            <person name="Stieglmeier M."/>
            <person name="Klingl A."/>
            <person name="Woyke T."/>
            <person name="Ryan C.M."/>
            <person name="Banfield J.F."/>
        </authorList>
    </citation>
    <scope>NUCLEOTIDE SEQUENCE [LARGE SCALE GENOMIC DNA]</scope>
    <source>
        <strain evidence="10">CG17_big_fil_post_rev_8_21_14_2_50_48_46</strain>
    </source>
</reference>
<protein>
    <recommendedName>
        <fullName evidence="3">phospholipase D</fullName>
        <ecNumber evidence="3">3.1.4.4</ecNumber>
    </recommendedName>
</protein>
<feature type="domain" description="PLD phosphodiesterase" evidence="9">
    <location>
        <begin position="158"/>
        <end position="185"/>
    </location>
</feature>
<dbReference type="InterPro" id="IPR001736">
    <property type="entry name" value="PLipase_D/transphosphatidylase"/>
</dbReference>
<evidence type="ECO:0000259" key="9">
    <source>
        <dbReference type="PROSITE" id="PS50035"/>
    </source>
</evidence>
<evidence type="ECO:0000256" key="7">
    <source>
        <dbReference type="SAM" id="MobiDB-lite"/>
    </source>
</evidence>
<dbReference type="EC" id="3.1.4.4" evidence="3"/>
<evidence type="ECO:0000256" key="5">
    <source>
        <dbReference type="ARBA" id="ARBA00022963"/>
    </source>
</evidence>
<keyword evidence="5" id="KW-0442">Lipid degradation</keyword>
<evidence type="ECO:0000256" key="4">
    <source>
        <dbReference type="ARBA" id="ARBA00022801"/>
    </source>
</evidence>
<dbReference type="Gene3D" id="3.30.870.10">
    <property type="entry name" value="Endonuclease Chain A"/>
    <property type="match status" value="2"/>
</dbReference>
<evidence type="ECO:0000256" key="1">
    <source>
        <dbReference type="ARBA" id="ARBA00000798"/>
    </source>
</evidence>
<dbReference type="Proteomes" id="UP000231019">
    <property type="component" value="Unassembled WGS sequence"/>
</dbReference>
<accession>A0A2M7G8G4</accession>
<evidence type="ECO:0000256" key="6">
    <source>
        <dbReference type="ARBA" id="ARBA00023098"/>
    </source>
</evidence>
<dbReference type="AlphaFoldDB" id="A0A2M7G8G4"/>
<dbReference type="CDD" id="cd09116">
    <property type="entry name" value="PLDc_Nuc_like"/>
    <property type="match status" value="1"/>
</dbReference>
<evidence type="ECO:0000256" key="8">
    <source>
        <dbReference type="SAM" id="SignalP"/>
    </source>
</evidence>
<dbReference type="GO" id="GO:0016891">
    <property type="term" value="F:RNA endonuclease activity producing 5'-phosphomonoesters, hydrolytic mechanism"/>
    <property type="evidence" value="ECO:0007669"/>
    <property type="project" value="TreeGrafter"/>
</dbReference>
<feature type="domain" description="PLD phosphodiesterase" evidence="9">
    <location>
        <begin position="320"/>
        <end position="346"/>
    </location>
</feature>
<dbReference type="PROSITE" id="PS50035">
    <property type="entry name" value="PLD"/>
    <property type="match status" value="2"/>
</dbReference>
<dbReference type="SMART" id="SM00155">
    <property type="entry name" value="PLDc"/>
    <property type="match status" value="2"/>
</dbReference>